<reference evidence="2" key="1">
    <citation type="journal article" date="2020" name="mSystems">
        <title>Genome- and Community-Level Interaction Insights into Carbon Utilization and Element Cycling Functions of Hydrothermarchaeota in Hydrothermal Sediment.</title>
        <authorList>
            <person name="Zhou Z."/>
            <person name="Liu Y."/>
            <person name="Xu W."/>
            <person name="Pan J."/>
            <person name="Luo Z.H."/>
            <person name="Li M."/>
        </authorList>
    </citation>
    <scope>NUCLEOTIDE SEQUENCE [LARGE SCALE GENOMIC DNA]</scope>
    <source>
        <strain evidence="2">SpSt-8</strain>
    </source>
</reference>
<organism evidence="2">
    <name type="scientific">Thermofilum pendens</name>
    <dbReference type="NCBI Taxonomy" id="2269"/>
    <lineage>
        <taxon>Archaea</taxon>
        <taxon>Thermoproteota</taxon>
        <taxon>Thermoprotei</taxon>
        <taxon>Thermofilales</taxon>
        <taxon>Thermofilaceae</taxon>
        <taxon>Thermofilum</taxon>
    </lineage>
</organism>
<proteinExistence type="predicted"/>
<name>A0A7C3WT03_THEPE</name>
<accession>A0A7C3WT03</accession>
<dbReference type="AlphaFoldDB" id="A0A7C3WT03"/>
<evidence type="ECO:0000256" key="1">
    <source>
        <dbReference type="SAM" id="MobiDB-lite"/>
    </source>
</evidence>
<evidence type="ECO:0000313" key="2">
    <source>
        <dbReference type="EMBL" id="HGB24904.1"/>
    </source>
</evidence>
<comment type="caution">
    <text evidence="2">The sequence shown here is derived from an EMBL/GenBank/DDBJ whole genome shotgun (WGS) entry which is preliminary data.</text>
</comment>
<sequence>MLGYIPISTAIEGAPVDDIAYVVKDLAEELLSPQGPFSRADGCVPQPLVSPPPRQHPHTPHMRRWKGI</sequence>
<protein>
    <submittedName>
        <fullName evidence="2">Uncharacterized protein</fullName>
    </submittedName>
</protein>
<dbReference type="EMBL" id="DTIB01000056">
    <property type="protein sequence ID" value="HGB24904.1"/>
    <property type="molecule type" value="Genomic_DNA"/>
</dbReference>
<feature type="region of interest" description="Disordered" evidence="1">
    <location>
        <begin position="41"/>
        <end position="68"/>
    </location>
</feature>
<feature type="compositionally biased region" description="Basic residues" evidence="1">
    <location>
        <begin position="55"/>
        <end position="68"/>
    </location>
</feature>
<gene>
    <name evidence="2" type="ORF">ENV88_02450</name>
</gene>